<reference evidence="3" key="1">
    <citation type="journal article" date="2019" name="Int. J. Syst. Evol. Microbiol.">
        <title>The Global Catalogue of Microorganisms (GCM) 10K type strain sequencing project: providing services to taxonomists for standard genome sequencing and annotation.</title>
        <authorList>
            <consortium name="The Broad Institute Genomics Platform"/>
            <consortium name="The Broad Institute Genome Sequencing Center for Infectious Disease"/>
            <person name="Wu L."/>
            <person name="Ma J."/>
        </authorList>
    </citation>
    <scope>NUCLEOTIDE SEQUENCE [LARGE SCALE GENOMIC DNA]</scope>
    <source>
        <strain evidence="3">JCM 17695</strain>
    </source>
</reference>
<feature type="compositionally biased region" description="Basic and acidic residues" evidence="1">
    <location>
        <begin position="1"/>
        <end position="11"/>
    </location>
</feature>
<evidence type="ECO:0000313" key="3">
    <source>
        <dbReference type="Proteomes" id="UP001596512"/>
    </source>
</evidence>
<accession>A0ABW2TT87</accession>
<protein>
    <submittedName>
        <fullName evidence="2">Uncharacterized protein</fullName>
    </submittedName>
</protein>
<comment type="caution">
    <text evidence="2">The sequence shown here is derived from an EMBL/GenBank/DDBJ whole genome shotgun (WGS) entry which is preliminary data.</text>
</comment>
<sequence>MHDRAAAERGQDVAGGLLPADPRNSCLRLSRMARVCQTTAASDRSCSATAALTSSTDAPRPR</sequence>
<evidence type="ECO:0000313" key="2">
    <source>
        <dbReference type="EMBL" id="MFC7616549.1"/>
    </source>
</evidence>
<dbReference type="Proteomes" id="UP001596512">
    <property type="component" value="Unassembled WGS sequence"/>
</dbReference>
<proteinExistence type="predicted"/>
<feature type="region of interest" description="Disordered" evidence="1">
    <location>
        <begin position="1"/>
        <end position="23"/>
    </location>
</feature>
<name>A0ABW2TT87_9PSEU</name>
<gene>
    <name evidence="2" type="ORF">ACFQV2_26860</name>
</gene>
<organism evidence="2 3">
    <name type="scientific">Actinokineospora soli</name>
    <dbReference type="NCBI Taxonomy" id="1048753"/>
    <lineage>
        <taxon>Bacteria</taxon>
        <taxon>Bacillati</taxon>
        <taxon>Actinomycetota</taxon>
        <taxon>Actinomycetes</taxon>
        <taxon>Pseudonocardiales</taxon>
        <taxon>Pseudonocardiaceae</taxon>
        <taxon>Actinokineospora</taxon>
    </lineage>
</organism>
<evidence type="ECO:0000256" key="1">
    <source>
        <dbReference type="SAM" id="MobiDB-lite"/>
    </source>
</evidence>
<dbReference type="EMBL" id="JBHTEY010000004">
    <property type="protein sequence ID" value="MFC7616549.1"/>
    <property type="molecule type" value="Genomic_DNA"/>
</dbReference>
<keyword evidence="3" id="KW-1185">Reference proteome</keyword>